<evidence type="ECO:0000256" key="1">
    <source>
        <dbReference type="SAM" id="SignalP"/>
    </source>
</evidence>
<name>A0ABS3M2J9_9BACT</name>
<organism evidence="2 3">
    <name type="scientific">Prevotella illustrans</name>
    <dbReference type="NCBI Taxonomy" id="2800387"/>
    <lineage>
        <taxon>Bacteria</taxon>
        <taxon>Pseudomonadati</taxon>
        <taxon>Bacteroidota</taxon>
        <taxon>Bacteroidia</taxon>
        <taxon>Bacteroidales</taxon>
        <taxon>Prevotellaceae</taxon>
        <taxon>Prevotella</taxon>
    </lineage>
</organism>
<reference evidence="2 3" key="1">
    <citation type="submission" date="2021-01" db="EMBL/GenBank/DDBJ databases">
        <title>Prevotella A2931 sp. nov.</title>
        <authorList>
            <person name="Buhl M."/>
            <person name="Oberhettinger P."/>
        </authorList>
    </citation>
    <scope>NUCLEOTIDE SEQUENCE [LARGE SCALE GENOMIC DNA]</scope>
    <source>
        <strain evidence="2 3">A2931</strain>
    </source>
</reference>
<comment type="caution">
    <text evidence="2">The sequence shown here is derived from an EMBL/GenBank/DDBJ whole genome shotgun (WGS) entry which is preliminary data.</text>
</comment>
<feature type="chain" id="PRO_5045481267" evidence="1">
    <location>
        <begin position="21"/>
        <end position="592"/>
    </location>
</feature>
<dbReference type="SUPFAM" id="SSF50974">
    <property type="entry name" value="Nitrous oxide reductase, N-terminal domain"/>
    <property type="match status" value="1"/>
</dbReference>
<dbReference type="EMBL" id="JAERMS010000002">
    <property type="protein sequence ID" value="MBO1362388.1"/>
    <property type="molecule type" value="Genomic_DNA"/>
</dbReference>
<dbReference type="InterPro" id="IPR011045">
    <property type="entry name" value="N2O_reductase_N"/>
</dbReference>
<keyword evidence="3" id="KW-1185">Reference proteome</keyword>
<proteinExistence type="predicted"/>
<dbReference type="Proteomes" id="UP000664265">
    <property type="component" value="Unassembled WGS sequence"/>
</dbReference>
<evidence type="ECO:0000313" key="3">
    <source>
        <dbReference type="Proteomes" id="UP000664265"/>
    </source>
</evidence>
<keyword evidence="1" id="KW-0732">Signal</keyword>
<gene>
    <name evidence="2" type="ORF">JHU38_01085</name>
</gene>
<sequence length="592" mass="64648">MMKKLLLLFVMLTIVAAVHAADIKYQWHHTIYGKTKAGNTPVSIIKTTDGNYVAFASFGSNTLTGTNVYFDGEPFKDAEGKAIEGCPYAGNNDNAVNHNLLLQKYNQQTGEVLWTVYSDKGYLYNNQAIYPTSDGGLIMISDVRNLANKTETTLFRMVGADNKKTEVSYTPAGNEKTSTVEGVIAKIDKDGKVKWAKLIATTTHPTIEGKDYGGYAAYYRGVVVDSKENIYVCGNYMSSMTFIKRDGTEETHEAKNTAAWDGTIQTSAGDPFIAKLDKDGYLLQFMTEDESSIKFASFDKMVIKNDIIYVSGRIVGDGTSTIKFGDITLKPNNCWSIYYASLNCNNLSINYMKSFVTGKFNGKNQGIQNKNLQYCNGSLYITGLLIGSMADDEASSPFIATTDRWYEAMVVKVDAQNGKRLAAGTDGKGISGAFAVVETKDPSSIWLYGYALSGMSRLNKYTLEGDKLVKGTEQVALNEASIGMVCDPLVDGTGIITMGRTRNNSGKVWGTSAEPTEFFNWGLVLCKHTCEDFLPATPTAIDGIIMQKVKATDYNVYSLAGMLIKKAKSLKEAISGLPSGLYIIGGKKIIVK</sequence>
<evidence type="ECO:0000313" key="2">
    <source>
        <dbReference type="EMBL" id="MBO1362388.1"/>
    </source>
</evidence>
<feature type="signal peptide" evidence="1">
    <location>
        <begin position="1"/>
        <end position="20"/>
    </location>
</feature>
<protein>
    <submittedName>
        <fullName evidence="2">Uncharacterized protein</fullName>
    </submittedName>
</protein>
<accession>A0ABS3M2J9</accession>